<organism evidence="1 2">
    <name type="scientific">Chelonia mydas</name>
    <name type="common">Green sea-turtle</name>
    <name type="synonym">Chelonia agassizi</name>
    <dbReference type="NCBI Taxonomy" id="8469"/>
    <lineage>
        <taxon>Eukaryota</taxon>
        <taxon>Metazoa</taxon>
        <taxon>Chordata</taxon>
        <taxon>Craniata</taxon>
        <taxon>Vertebrata</taxon>
        <taxon>Euteleostomi</taxon>
        <taxon>Archelosauria</taxon>
        <taxon>Testudinata</taxon>
        <taxon>Testudines</taxon>
        <taxon>Cryptodira</taxon>
        <taxon>Durocryptodira</taxon>
        <taxon>Americhelydia</taxon>
        <taxon>Chelonioidea</taxon>
        <taxon>Cheloniidae</taxon>
        <taxon>Chelonia</taxon>
    </lineage>
</organism>
<reference evidence="2" key="1">
    <citation type="journal article" date="2013" name="Nat. Genet.">
        <title>The draft genomes of soft-shell turtle and green sea turtle yield insights into the development and evolution of the turtle-specific body plan.</title>
        <authorList>
            <person name="Wang Z."/>
            <person name="Pascual-Anaya J."/>
            <person name="Zadissa A."/>
            <person name="Li W."/>
            <person name="Niimura Y."/>
            <person name="Huang Z."/>
            <person name="Li C."/>
            <person name="White S."/>
            <person name="Xiong Z."/>
            <person name="Fang D."/>
            <person name="Wang B."/>
            <person name="Ming Y."/>
            <person name="Chen Y."/>
            <person name="Zheng Y."/>
            <person name="Kuraku S."/>
            <person name="Pignatelli M."/>
            <person name="Herrero J."/>
            <person name="Beal K."/>
            <person name="Nozawa M."/>
            <person name="Li Q."/>
            <person name="Wang J."/>
            <person name="Zhang H."/>
            <person name="Yu L."/>
            <person name="Shigenobu S."/>
            <person name="Wang J."/>
            <person name="Liu J."/>
            <person name="Flicek P."/>
            <person name="Searle S."/>
            <person name="Wang J."/>
            <person name="Kuratani S."/>
            <person name="Yin Y."/>
            <person name="Aken B."/>
            <person name="Zhang G."/>
            <person name="Irie N."/>
        </authorList>
    </citation>
    <scope>NUCLEOTIDE SEQUENCE [LARGE SCALE GENOMIC DNA]</scope>
</reference>
<evidence type="ECO:0000313" key="2">
    <source>
        <dbReference type="Proteomes" id="UP000031443"/>
    </source>
</evidence>
<evidence type="ECO:0000313" key="1">
    <source>
        <dbReference type="EMBL" id="EMP38895.1"/>
    </source>
</evidence>
<gene>
    <name evidence="1" type="ORF">UY3_03935</name>
</gene>
<protein>
    <submittedName>
        <fullName evidence="1">Uncharacterized protein</fullName>
    </submittedName>
</protein>
<dbReference type="EMBL" id="KB518361">
    <property type="protein sequence ID" value="EMP38895.1"/>
    <property type="molecule type" value="Genomic_DNA"/>
</dbReference>
<accession>M7BT20</accession>
<dbReference type="Proteomes" id="UP000031443">
    <property type="component" value="Unassembled WGS sequence"/>
</dbReference>
<name>M7BT20_CHEMY</name>
<dbReference type="AlphaFoldDB" id="M7BT20"/>
<proteinExistence type="predicted"/>
<keyword evidence="2" id="KW-1185">Reference proteome</keyword>
<sequence>MQKLSGKLEAIEDVEVIWCKTLRYYLLAAECVDSSSFWSLKQVTTRKPYIQPGPAENMEGESIYEVDSEDGVGDGLCDIKGELYDNTCYSKSSMGAYVSASELGTAALLSTSAHLSPSAMHNPGEGGQGIMINIFNSSIDGILIDIILNGNMLNVDD</sequence>